<evidence type="ECO:0000259" key="2">
    <source>
        <dbReference type="Pfam" id="PF14321"/>
    </source>
</evidence>
<name>A0A1T4QHP5_9BACT</name>
<keyword evidence="1" id="KW-0732">Signal</keyword>
<dbReference type="Gene3D" id="2.60.40.1120">
    <property type="entry name" value="Carboxypeptidase-like, regulatory domain"/>
    <property type="match status" value="1"/>
</dbReference>
<evidence type="ECO:0000313" key="3">
    <source>
        <dbReference type="EMBL" id="SKA03166.1"/>
    </source>
</evidence>
<dbReference type="STRING" id="413434.SAMN04488132_108136"/>
<organism evidence="3 4">
    <name type="scientific">Sediminibacterium ginsengisoli</name>
    <dbReference type="NCBI Taxonomy" id="413434"/>
    <lineage>
        <taxon>Bacteria</taxon>
        <taxon>Pseudomonadati</taxon>
        <taxon>Bacteroidota</taxon>
        <taxon>Chitinophagia</taxon>
        <taxon>Chitinophagales</taxon>
        <taxon>Chitinophagaceae</taxon>
        <taxon>Sediminibacterium</taxon>
    </lineage>
</organism>
<feature type="domain" description="DUF4382" evidence="2">
    <location>
        <begin position="37"/>
        <end position="201"/>
    </location>
</feature>
<sequence length="292" mass="32310">MKQKNILVVACVAIVAALSFVACKKDQSAQMPQGKQEFSLYMTDGPGFFDQVLVEIRSVQVLVDTGKDTRRNDTCNWDRIGATPNRRPDSSLVWQDLGVSPGVYDIMNLRNGVDTLLSKIMIPKGAIRLIRILFGTQNNALVKDGVTYPLKWPAGTSDYVLIKLKGHEADEYLTGRTRLWLDFDINRSVTVGLNNYFYLRPFFHFFVTKNSGSVAGKIEPKDAKAVLTLVSGTDTAYGLPDKDGRFKIRGLNDGTYSLFINGSSAYADTTINNIKVTAPKETSIGAIGLRRK</sequence>
<dbReference type="EMBL" id="FUWH01000008">
    <property type="protein sequence ID" value="SKA03166.1"/>
    <property type="molecule type" value="Genomic_DNA"/>
</dbReference>
<dbReference type="InterPro" id="IPR025491">
    <property type="entry name" value="DUF4382"/>
</dbReference>
<accession>A0A1T4QHP5</accession>
<feature type="chain" id="PRO_5013114920" description="DUF4382 domain-containing protein" evidence="1">
    <location>
        <begin position="25"/>
        <end position="292"/>
    </location>
</feature>
<dbReference type="RefSeq" id="WP_078832062.1">
    <property type="nucleotide sequence ID" value="NZ_FUWH01000008.1"/>
</dbReference>
<dbReference type="OrthoDB" id="2111471at2"/>
<reference evidence="3 4" key="1">
    <citation type="submission" date="2017-02" db="EMBL/GenBank/DDBJ databases">
        <authorList>
            <person name="Peterson S.W."/>
        </authorList>
    </citation>
    <scope>NUCLEOTIDE SEQUENCE [LARGE SCALE GENOMIC DNA]</scope>
    <source>
        <strain evidence="3 4">DSM 22335</strain>
    </source>
</reference>
<keyword evidence="4" id="KW-1185">Reference proteome</keyword>
<protein>
    <recommendedName>
        <fullName evidence="2">DUF4382 domain-containing protein</fullName>
    </recommendedName>
</protein>
<feature type="signal peptide" evidence="1">
    <location>
        <begin position="1"/>
        <end position="24"/>
    </location>
</feature>
<proteinExistence type="predicted"/>
<dbReference type="Proteomes" id="UP000190888">
    <property type="component" value="Unassembled WGS sequence"/>
</dbReference>
<dbReference type="Pfam" id="PF14321">
    <property type="entry name" value="DUF4382"/>
    <property type="match status" value="1"/>
</dbReference>
<evidence type="ECO:0000256" key="1">
    <source>
        <dbReference type="SAM" id="SignalP"/>
    </source>
</evidence>
<gene>
    <name evidence="3" type="ORF">SAMN04488132_108136</name>
</gene>
<evidence type="ECO:0000313" key="4">
    <source>
        <dbReference type="Proteomes" id="UP000190888"/>
    </source>
</evidence>
<dbReference type="PROSITE" id="PS51257">
    <property type="entry name" value="PROKAR_LIPOPROTEIN"/>
    <property type="match status" value="1"/>
</dbReference>
<dbReference type="AlphaFoldDB" id="A0A1T4QHP5"/>